<evidence type="ECO:0000313" key="8">
    <source>
        <dbReference type="EMBL" id="QBQ07311.1"/>
    </source>
</evidence>
<dbReference type="AlphaFoldDB" id="A0A4P7AGU2"/>
<dbReference type="PANTHER" id="PTHR23417">
    <property type="entry name" value="3-DEOXY-D-MANNO-OCTULOSONIC-ACID TRANSFERASE/TRNA GUANINE-N 7 - -METHYLTRANSFERASE"/>
    <property type="match status" value="1"/>
</dbReference>
<evidence type="ECO:0000256" key="3">
    <source>
        <dbReference type="ARBA" id="ARBA00022603"/>
    </source>
</evidence>
<evidence type="ECO:0000256" key="6">
    <source>
        <dbReference type="ARBA" id="ARBA00022694"/>
    </source>
</evidence>
<protein>
    <recommendedName>
        <fullName evidence="7">tRNA (guanine-N(7)-)-methyltransferase</fullName>
        <ecNumber evidence="7">2.1.1.33</ecNumber>
    </recommendedName>
    <alternativeName>
        <fullName evidence="7">tRNA (guanine(46)-N(7))-methyltransferase</fullName>
    </alternativeName>
    <alternativeName>
        <fullName evidence="7">tRNA(m7G46)-methyltransferase</fullName>
    </alternativeName>
</protein>
<dbReference type="SUPFAM" id="SSF53335">
    <property type="entry name" value="S-adenosyl-L-methionine-dependent methyltransferases"/>
    <property type="match status" value="1"/>
</dbReference>
<dbReference type="PROSITE" id="PS51625">
    <property type="entry name" value="SAM_MT_TRMB"/>
    <property type="match status" value="1"/>
</dbReference>
<dbReference type="InterPro" id="IPR055361">
    <property type="entry name" value="tRNA_methyltr_TrmB_bact"/>
</dbReference>
<feature type="binding site" evidence="7">
    <location>
        <position position="122"/>
    </location>
    <ligand>
        <name>substrate</name>
    </ligand>
</feature>
<dbReference type="OrthoDB" id="9802090at2"/>
<feature type="binding site" evidence="7">
    <location>
        <begin position="193"/>
        <end position="196"/>
    </location>
    <ligand>
        <name>substrate</name>
    </ligand>
</feature>
<comment type="function">
    <text evidence="2 7">Catalyzes the formation of N(7)-methylguanine at position 46 (m7G46) in tRNA.</text>
</comment>
<dbReference type="UniPathway" id="UPA00989"/>
<dbReference type="PANTHER" id="PTHR23417:SF14">
    <property type="entry name" value="PENTACOTRIPEPTIDE-REPEAT REGION OF PRORP DOMAIN-CONTAINING PROTEIN"/>
    <property type="match status" value="1"/>
</dbReference>
<dbReference type="Pfam" id="PF02390">
    <property type="entry name" value="Methyltransf_4"/>
    <property type="match status" value="1"/>
</dbReference>
<name>A0A4P7AGU2_9MOLU</name>
<keyword evidence="9" id="KW-1185">Reference proteome</keyword>
<comment type="pathway">
    <text evidence="7">tRNA modification; N(7)-methylguanine-tRNA biosynthesis.</text>
</comment>
<evidence type="ECO:0000313" key="9">
    <source>
        <dbReference type="Proteomes" id="UP000294309"/>
    </source>
</evidence>
<dbReference type="InterPro" id="IPR029063">
    <property type="entry name" value="SAM-dependent_MTases_sf"/>
</dbReference>
<dbReference type="HAMAP" id="MF_01057">
    <property type="entry name" value="tRNA_methyltr_TrmB"/>
    <property type="match status" value="1"/>
</dbReference>
<dbReference type="NCBIfam" id="NF001080">
    <property type="entry name" value="PRK00121.2-2"/>
    <property type="match status" value="1"/>
</dbReference>
<dbReference type="Gene3D" id="3.40.50.150">
    <property type="entry name" value="Vaccinia Virus protein VP39"/>
    <property type="match status" value="1"/>
</dbReference>
<keyword evidence="6 7" id="KW-0819">tRNA processing</keyword>
<feature type="binding site" evidence="7">
    <location>
        <position position="154"/>
    </location>
    <ligand>
        <name>substrate</name>
    </ligand>
</feature>
<dbReference type="KEGG" id="sgq:SGLAD_v1c01100"/>
<dbReference type="GO" id="GO:0008176">
    <property type="term" value="F:tRNA (guanine(46)-N7)-methyltransferase activity"/>
    <property type="evidence" value="ECO:0007669"/>
    <property type="project" value="UniProtKB-UniRule"/>
</dbReference>
<feature type="binding site" evidence="7">
    <location>
        <position position="118"/>
    </location>
    <ligand>
        <name>S-adenosyl-L-methionine</name>
        <dbReference type="ChEBI" id="CHEBI:59789"/>
    </ligand>
</feature>
<keyword evidence="5 7" id="KW-0949">S-adenosyl-L-methionine</keyword>
<evidence type="ECO:0000256" key="7">
    <source>
        <dbReference type="HAMAP-Rule" id="MF_01057"/>
    </source>
</evidence>
<dbReference type="EC" id="2.1.1.33" evidence="7"/>
<keyword evidence="4 7" id="KW-0808">Transferase</keyword>
<comment type="similarity">
    <text evidence="7">Belongs to the class I-like SAM-binding methyltransferase superfamily. TrmB family.</text>
</comment>
<dbReference type="InterPro" id="IPR003358">
    <property type="entry name" value="tRNA_(Gua-N-7)_MeTrfase_Trmb"/>
</dbReference>
<evidence type="ECO:0000256" key="4">
    <source>
        <dbReference type="ARBA" id="ARBA00022679"/>
    </source>
</evidence>
<feature type="binding site" evidence="7">
    <location>
        <position position="67"/>
    </location>
    <ligand>
        <name>S-adenosyl-L-methionine</name>
        <dbReference type="ChEBI" id="CHEBI:59789"/>
    </ligand>
</feature>
<gene>
    <name evidence="7 8" type="primary">trmB</name>
    <name evidence="8" type="ORF">SGLAD_v1c01100</name>
</gene>
<dbReference type="GO" id="GO:0043527">
    <property type="term" value="C:tRNA methyltransferase complex"/>
    <property type="evidence" value="ECO:0007669"/>
    <property type="project" value="TreeGrafter"/>
</dbReference>
<dbReference type="NCBIfam" id="TIGR00091">
    <property type="entry name" value="tRNA (guanosine(46)-N7)-methyltransferase TrmB"/>
    <property type="match status" value="1"/>
</dbReference>
<organism evidence="8 9">
    <name type="scientific">Spiroplasma gladiatoris</name>
    <dbReference type="NCBI Taxonomy" id="2143"/>
    <lineage>
        <taxon>Bacteria</taxon>
        <taxon>Bacillati</taxon>
        <taxon>Mycoplasmatota</taxon>
        <taxon>Mollicutes</taxon>
        <taxon>Entomoplasmatales</taxon>
        <taxon>Spiroplasmataceae</taxon>
        <taxon>Spiroplasma</taxon>
    </lineage>
</organism>
<dbReference type="RefSeq" id="WP_134297113.1">
    <property type="nucleotide sequence ID" value="NZ_CP038013.1"/>
</dbReference>
<dbReference type="Proteomes" id="UP000294309">
    <property type="component" value="Chromosome"/>
</dbReference>
<comment type="catalytic activity">
    <reaction evidence="1 7">
        <text>guanosine(46) in tRNA + S-adenosyl-L-methionine = N(7)-methylguanosine(46) in tRNA + S-adenosyl-L-homocysteine</text>
        <dbReference type="Rhea" id="RHEA:42708"/>
        <dbReference type="Rhea" id="RHEA-COMP:10188"/>
        <dbReference type="Rhea" id="RHEA-COMP:10189"/>
        <dbReference type="ChEBI" id="CHEBI:57856"/>
        <dbReference type="ChEBI" id="CHEBI:59789"/>
        <dbReference type="ChEBI" id="CHEBI:74269"/>
        <dbReference type="ChEBI" id="CHEBI:74480"/>
        <dbReference type="EC" id="2.1.1.33"/>
    </reaction>
</comment>
<evidence type="ECO:0000256" key="1">
    <source>
        <dbReference type="ARBA" id="ARBA00000142"/>
    </source>
</evidence>
<dbReference type="EMBL" id="CP038013">
    <property type="protein sequence ID" value="QBQ07311.1"/>
    <property type="molecule type" value="Genomic_DNA"/>
</dbReference>
<sequence>MRLRNKNWTKDFIKENEKHLLNKEEKVNLFKCFKNENNCFLEIGCGKGQFIIDNATKNLNNNYIAMEKESTVIGVALKKALERNKELHNLKFLNTYAEKLKDLFNKKTFEKIFLNFSDPWPKSKHYKKRLTYKSFLNIYYELLKDNGRLEIKTDNDKLYLFTLEQIDLNMWKIIYNTTDLYKDLKELETNIPTEYEQKFHSLGKNINKIILKKIS</sequence>
<comment type="caution">
    <text evidence="7">Lacks conserved residue(s) required for the propagation of feature annotation.</text>
</comment>
<dbReference type="CDD" id="cd02440">
    <property type="entry name" value="AdoMet_MTases"/>
    <property type="match status" value="1"/>
</dbReference>
<proteinExistence type="inferred from homology"/>
<evidence type="ECO:0000256" key="5">
    <source>
        <dbReference type="ARBA" id="ARBA00022691"/>
    </source>
</evidence>
<feature type="binding site" evidence="7">
    <location>
        <position position="42"/>
    </location>
    <ligand>
        <name>S-adenosyl-L-methionine</name>
        <dbReference type="ChEBI" id="CHEBI:59789"/>
    </ligand>
</feature>
<evidence type="ECO:0000256" key="2">
    <source>
        <dbReference type="ARBA" id="ARBA00003015"/>
    </source>
</evidence>
<reference evidence="8 9" key="1">
    <citation type="submission" date="2019-03" db="EMBL/GenBank/DDBJ databases">
        <title>Complete genome sequence of Spiroplasma gladiatoris TG-1 (DSM 22552).</title>
        <authorList>
            <person name="Lin Y.-C."/>
            <person name="Chou L."/>
            <person name="Kuo C.-H."/>
        </authorList>
    </citation>
    <scope>NUCLEOTIDE SEQUENCE [LARGE SCALE GENOMIC DNA]</scope>
    <source>
        <strain evidence="8 9">TG-1</strain>
    </source>
</reference>
<accession>A0A4P7AGU2</accession>
<keyword evidence="3 7" id="KW-0489">Methyltransferase</keyword>